<accession>A0A0F8YMX3</accession>
<proteinExistence type="predicted"/>
<reference evidence="2" key="1">
    <citation type="journal article" date="2015" name="Nature">
        <title>Complex archaea that bridge the gap between prokaryotes and eukaryotes.</title>
        <authorList>
            <person name="Spang A."/>
            <person name="Saw J.H."/>
            <person name="Jorgensen S.L."/>
            <person name="Zaremba-Niedzwiedzka K."/>
            <person name="Martijn J."/>
            <person name="Lind A.E."/>
            <person name="van Eijk R."/>
            <person name="Schleper C."/>
            <person name="Guy L."/>
            <person name="Ettema T.J."/>
        </authorList>
    </citation>
    <scope>NUCLEOTIDE SEQUENCE</scope>
</reference>
<name>A0A0F8YMX3_9ZZZZ</name>
<dbReference type="EMBL" id="LAZR01068556">
    <property type="protein sequence ID" value="KKK49416.1"/>
    <property type="molecule type" value="Genomic_DNA"/>
</dbReference>
<feature type="region of interest" description="Disordered" evidence="1">
    <location>
        <begin position="249"/>
        <end position="279"/>
    </location>
</feature>
<evidence type="ECO:0000313" key="2">
    <source>
        <dbReference type="EMBL" id="KKK49416.1"/>
    </source>
</evidence>
<protein>
    <submittedName>
        <fullName evidence="2">Uncharacterized protein</fullName>
    </submittedName>
</protein>
<evidence type="ECO:0000256" key="1">
    <source>
        <dbReference type="SAM" id="MobiDB-lite"/>
    </source>
</evidence>
<sequence length="313" mass="35956">MAKRYTSSTKWQDPWFRRLPPKMKLFWLFILDACDAAGVWLVDLEQAAFSIGESYSEDEIREVFFECERPRLEELDSEKWWVLGFIAYQYRTLSRDCKGQKYIWESIDNNNLLGRLPDTLSDRLPGRVRGSHKDKDKYLHTGSRVASLSSKGGTASKGRAKTEGNVDLAEVLVRWQELGKNPKDNTGTKDRTHRSIVRHLEKHGLEKVLLAVDRLHQDNDDLAYLHHIANAFGQHAEIAPYYAEDWKPAKSGKIPPPARPRKANAEPKPEPLAPIPKDLDRDRAPWEAALVVLAEEIDEENFETWIKPLVYLG</sequence>
<comment type="caution">
    <text evidence="2">The sequence shown here is derived from an EMBL/GenBank/DDBJ whole genome shotgun (WGS) entry which is preliminary data.</text>
</comment>
<gene>
    <name evidence="2" type="ORF">LCGC14_3135290</name>
</gene>
<organism evidence="2">
    <name type="scientific">marine sediment metagenome</name>
    <dbReference type="NCBI Taxonomy" id="412755"/>
    <lineage>
        <taxon>unclassified sequences</taxon>
        <taxon>metagenomes</taxon>
        <taxon>ecological metagenomes</taxon>
    </lineage>
</organism>
<dbReference type="AlphaFoldDB" id="A0A0F8YMX3"/>
<feature type="non-terminal residue" evidence="2">
    <location>
        <position position="313"/>
    </location>
</feature>